<protein>
    <submittedName>
        <fullName evidence="1">DUF1450 domain-containing protein</fullName>
    </submittedName>
</protein>
<dbReference type="InterPro" id="IPR009910">
    <property type="entry name" value="DUF1450"/>
</dbReference>
<name>A0A5J5HJV1_9BACI</name>
<reference evidence="1 2" key="1">
    <citation type="submission" date="2019-09" db="EMBL/GenBank/DDBJ databases">
        <title>Whole genome sequences of isolates from the Mars Exploration Rovers.</title>
        <authorList>
            <person name="Seuylemezian A."/>
            <person name="Vaishampayan P."/>
        </authorList>
    </citation>
    <scope>NUCLEOTIDE SEQUENCE [LARGE SCALE GENOMIC DNA]</scope>
    <source>
        <strain evidence="1 2">MER_TA_151</strain>
    </source>
</reference>
<accession>A0A5J5HJV1</accession>
<dbReference type="EMBL" id="VYKL01000030">
    <property type="protein sequence ID" value="KAA9020013.1"/>
    <property type="molecule type" value="Genomic_DNA"/>
</dbReference>
<gene>
    <name evidence="1" type="ORF">F4V44_18795</name>
</gene>
<dbReference type="Proteomes" id="UP000326671">
    <property type="component" value="Unassembled WGS sequence"/>
</dbReference>
<sequence>MLRKIFQKKKKFNIEFCERNLDQFLEEESFALFQAFFNKNQVTVKEYSCLSQCELCQESPYAKVNGEMIKAENSKELISKLKE</sequence>
<evidence type="ECO:0000313" key="2">
    <source>
        <dbReference type="Proteomes" id="UP000326671"/>
    </source>
</evidence>
<dbReference type="OrthoDB" id="2679644at2"/>
<dbReference type="Pfam" id="PF07293">
    <property type="entry name" value="DUF1450"/>
    <property type="match status" value="1"/>
</dbReference>
<keyword evidence="2" id="KW-1185">Reference proteome</keyword>
<dbReference type="AlphaFoldDB" id="A0A5J5HJV1"/>
<comment type="caution">
    <text evidence="1">The sequence shown here is derived from an EMBL/GenBank/DDBJ whole genome shotgun (WGS) entry which is preliminary data.</text>
</comment>
<organism evidence="1 2">
    <name type="scientific">Niallia endozanthoxylica</name>
    <dbReference type="NCBI Taxonomy" id="2036016"/>
    <lineage>
        <taxon>Bacteria</taxon>
        <taxon>Bacillati</taxon>
        <taxon>Bacillota</taxon>
        <taxon>Bacilli</taxon>
        <taxon>Bacillales</taxon>
        <taxon>Bacillaceae</taxon>
        <taxon>Niallia</taxon>
    </lineage>
</organism>
<proteinExistence type="predicted"/>
<evidence type="ECO:0000313" key="1">
    <source>
        <dbReference type="EMBL" id="KAA9020013.1"/>
    </source>
</evidence>